<keyword evidence="4" id="KW-0378">Hydrolase</keyword>
<dbReference type="Pfam" id="PF02922">
    <property type="entry name" value="CBM_48"/>
    <property type="match status" value="1"/>
</dbReference>
<feature type="domain" description="Glycoside hydrolase family 13 N-terminal" evidence="5">
    <location>
        <begin position="18"/>
        <end position="94"/>
    </location>
</feature>
<dbReference type="InterPro" id="IPR056300">
    <property type="entry name" value="SusG-like_C"/>
</dbReference>
<sequence length="546" mass="64809">MDTRAFIEGKAKDAYKFFGNHKKTNNSYIFRNYAPNARNIYVIGDFNGWKEEKLRKYSTGVFSKTIKKVNKFDRYLFVIEDNDGNKSYKLDPFAKLCDLENEASVVFDEAFKFSYKISENNKINIYQVNFENLDREIFENKKKMNTFIQYLKNNNFTHLNFMPIFSNRIEASLGFAPSSFFALNENITSVENFKSFIDLCHKNNIGIILDFDIGEFDPFNKGLIKFDGSNLYNYDYDDILYNYQGSVNIDPKKDIVKSFIFSLISYWIDEYNIDGIKFANLENMVFWQGDKSRGNNEYWLALLKEINFYIKSLGKISIGSFYYIWKNEFDEDLGFSYIYDRTFSSLIKIMQKYPYQRDNYSTVVENIIRGKYEKYILGFDFSDSLSEGASLCMKMYSDNKKYQQLKTLFLLLYSLSSKKMIFMEDEIGSLKSFDINRKVDFNKINKEEKDFNEFYKGLSKFYQDHKNLYKKDAKTKILEIEGYSLYAFIREYKKEKFLVLINLTDLDYKIDLDYKFEKILTSFDGKYKEDDKIKIPAFGSGIFRIK</sequence>
<dbReference type="SUPFAM" id="SSF51011">
    <property type="entry name" value="Glycosyl hydrolase domain"/>
    <property type="match status" value="1"/>
</dbReference>
<dbReference type="AlphaFoldDB" id="A0A2N6ULK6"/>
<dbReference type="Pfam" id="PF23915">
    <property type="entry name" value="SusG_C"/>
    <property type="match status" value="1"/>
</dbReference>
<dbReference type="Gene3D" id="3.20.20.80">
    <property type="entry name" value="Glycosidases"/>
    <property type="match status" value="1"/>
</dbReference>
<dbReference type="InterPro" id="IPR017853">
    <property type="entry name" value="GH"/>
</dbReference>
<dbReference type="InterPro" id="IPR037439">
    <property type="entry name" value="Branching_enzy"/>
</dbReference>
<dbReference type="PANTHER" id="PTHR43651:SF3">
    <property type="entry name" value="1,4-ALPHA-GLUCAN-BRANCHING ENZYME"/>
    <property type="match status" value="1"/>
</dbReference>
<dbReference type="GO" id="GO:0005978">
    <property type="term" value="P:glycogen biosynthetic process"/>
    <property type="evidence" value="ECO:0007669"/>
    <property type="project" value="InterPro"/>
</dbReference>
<evidence type="ECO:0000313" key="7">
    <source>
        <dbReference type="EMBL" id="PMC82705.1"/>
    </source>
</evidence>
<dbReference type="InterPro" id="IPR044143">
    <property type="entry name" value="GlgB_N_E_set_prok"/>
</dbReference>
<dbReference type="Gene3D" id="2.60.40.10">
    <property type="entry name" value="Immunoglobulins"/>
    <property type="match status" value="1"/>
</dbReference>
<dbReference type="InterPro" id="IPR013780">
    <property type="entry name" value="Glyco_hydro_b"/>
</dbReference>
<evidence type="ECO:0000256" key="2">
    <source>
        <dbReference type="ARBA" id="ARBA00008061"/>
    </source>
</evidence>
<evidence type="ECO:0000256" key="3">
    <source>
        <dbReference type="ARBA" id="ARBA00022676"/>
    </source>
</evidence>
<evidence type="ECO:0000256" key="1">
    <source>
        <dbReference type="ARBA" id="ARBA00002953"/>
    </source>
</evidence>
<feature type="domain" description="Alpha-amylase SusG-like C-terminal" evidence="6">
    <location>
        <begin position="486"/>
        <end position="540"/>
    </location>
</feature>
<dbReference type="EMBL" id="PNHP01000001">
    <property type="protein sequence ID" value="PMC82705.1"/>
    <property type="molecule type" value="Genomic_DNA"/>
</dbReference>
<evidence type="ECO:0000313" key="8">
    <source>
        <dbReference type="Proteomes" id="UP000235658"/>
    </source>
</evidence>
<dbReference type="Proteomes" id="UP000235658">
    <property type="component" value="Unassembled WGS sequence"/>
</dbReference>
<accession>A0A2N6ULK6</accession>
<protein>
    <submittedName>
        <fullName evidence="7">1,4-alpha-glucan branching protein</fullName>
    </submittedName>
</protein>
<evidence type="ECO:0000256" key="4">
    <source>
        <dbReference type="ARBA" id="ARBA00023295"/>
    </source>
</evidence>
<reference evidence="7 8" key="1">
    <citation type="submission" date="2017-09" db="EMBL/GenBank/DDBJ databases">
        <title>Bacterial strain isolated from the female urinary microbiota.</title>
        <authorList>
            <person name="Thomas-White K."/>
            <person name="Kumar N."/>
            <person name="Forster S."/>
            <person name="Putonti C."/>
            <person name="Lawley T."/>
            <person name="Wolfe A.J."/>
        </authorList>
    </citation>
    <scope>NUCLEOTIDE SEQUENCE [LARGE SCALE GENOMIC DNA]</scope>
    <source>
        <strain evidence="7 8">UMB0204</strain>
    </source>
</reference>
<comment type="caution">
    <text evidence="7">The sequence shown here is derived from an EMBL/GenBank/DDBJ whole genome shotgun (WGS) entry which is preliminary data.</text>
</comment>
<proteinExistence type="inferred from homology"/>
<comment type="function">
    <text evidence="1">Catalyzes the formation of the alpha-1,6-glucosidic linkages in glycogen by scission of a 1,4-alpha-linked oligosaccharide from growing alpha-1,4-glucan chains and the subsequent attachment of the oligosaccharide to the alpha-1,6 position.</text>
</comment>
<dbReference type="PANTHER" id="PTHR43651">
    <property type="entry name" value="1,4-ALPHA-GLUCAN-BRANCHING ENZYME"/>
    <property type="match status" value="1"/>
</dbReference>
<keyword evidence="3" id="KW-0808">Transferase</keyword>
<gene>
    <name evidence="7" type="ORF">CJ192_02930</name>
</gene>
<dbReference type="Gene3D" id="2.60.40.1180">
    <property type="entry name" value="Golgi alpha-mannosidase II"/>
    <property type="match status" value="1"/>
</dbReference>
<dbReference type="InterPro" id="IPR014756">
    <property type="entry name" value="Ig_E-set"/>
</dbReference>
<dbReference type="SUPFAM" id="SSF81296">
    <property type="entry name" value="E set domains"/>
    <property type="match status" value="1"/>
</dbReference>
<dbReference type="PIRSF" id="PIRSF000463">
    <property type="entry name" value="GlgB"/>
    <property type="match status" value="1"/>
</dbReference>
<keyword evidence="4" id="KW-0326">Glycosidase</keyword>
<dbReference type="GeneID" id="84578136"/>
<dbReference type="GO" id="GO:0004553">
    <property type="term" value="F:hydrolase activity, hydrolyzing O-glycosyl compounds"/>
    <property type="evidence" value="ECO:0007669"/>
    <property type="project" value="InterPro"/>
</dbReference>
<evidence type="ECO:0000259" key="6">
    <source>
        <dbReference type="Pfam" id="PF23915"/>
    </source>
</evidence>
<dbReference type="GO" id="GO:0005737">
    <property type="term" value="C:cytoplasm"/>
    <property type="evidence" value="ECO:0007669"/>
    <property type="project" value="TreeGrafter"/>
</dbReference>
<organism evidence="7 8">
    <name type="scientific">Anaerococcus hydrogenalis</name>
    <dbReference type="NCBI Taxonomy" id="33029"/>
    <lineage>
        <taxon>Bacteria</taxon>
        <taxon>Bacillati</taxon>
        <taxon>Bacillota</taxon>
        <taxon>Tissierellia</taxon>
        <taxon>Tissierellales</taxon>
        <taxon>Peptoniphilaceae</taxon>
        <taxon>Anaerococcus</taxon>
    </lineage>
</organism>
<dbReference type="RefSeq" id="WP_102197699.1">
    <property type="nucleotide sequence ID" value="NZ_PNHP01000001.1"/>
</dbReference>
<name>A0A2N6ULK6_9FIRM</name>
<dbReference type="InterPro" id="IPR013783">
    <property type="entry name" value="Ig-like_fold"/>
</dbReference>
<comment type="similarity">
    <text evidence="2">Belongs to the glycosyl hydrolase 13 family.</text>
</comment>
<dbReference type="SUPFAM" id="SSF51445">
    <property type="entry name" value="(Trans)glycosidases"/>
    <property type="match status" value="1"/>
</dbReference>
<dbReference type="CDD" id="cd02855">
    <property type="entry name" value="E_set_GBE_prok_N"/>
    <property type="match status" value="1"/>
</dbReference>
<dbReference type="InterPro" id="IPR004193">
    <property type="entry name" value="Glyco_hydro_13_N"/>
</dbReference>
<evidence type="ECO:0000259" key="5">
    <source>
        <dbReference type="Pfam" id="PF02922"/>
    </source>
</evidence>
<keyword evidence="3" id="KW-0328">Glycosyltransferase</keyword>
<dbReference type="GO" id="GO:0003844">
    <property type="term" value="F:1,4-alpha-glucan branching enzyme activity"/>
    <property type="evidence" value="ECO:0007669"/>
    <property type="project" value="InterPro"/>
</dbReference>